<dbReference type="Pfam" id="PF00842">
    <property type="entry name" value="Ala_racemase_C"/>
    <property type="match status" value="1"/>
</dbReference>
<evidence type="ECO:0000256" key="7">
    <source>
        <dbReference type="PIRSR" id="PIRSR600821-52"/>
    </source>
</evidence>
<comment type="catalytic activity">
    <reaction evidence="1 5">
        <text>L-alanine = D-alanine</text>
        <dbReference type="Rhea" id="RHEA:20249"/>
        <dbReference type="ChEBI" id="CHEBI:57416"/>
        <dbReference type="ChEBI" id="CHEBI:57972"/>
        <dbReference type="EC" id="5.1.1.1"/>
    </reaction>
</comment>
<dbReference type="PRINTS" id="PR00992">
    <property type="entry name" value="ALARACEMASE"/>
</dbReference>
<feature type="active site" description="Proton acceptor; specific for D-alanine" evidence="5">
    <location>
        <position position="41"/>
    </location>
</feature>
<dbReference type="GO" id="GO:0008784">
    <property type="term" value="F:alanine racemase activity"/>
    <property type="evidence" value="ECO:0007669"/>
    <property type="project" value="UniProtKB-UniRule"/>
</dbReference>
<dbReference type="HAMAP" id="MF_01201">
    <property type="entry name" value="Ala_racemase"/>
    <property type="match status" value="1"/>
</dbReference>
<dbReference type="AlphaFoldDB" id="A0A3Q9F439"/>
<dbReference type="InterPro" id="IPR009006">
    <property type="entry name" value="Ala_racemase/Decarboxylase_C"/>
</dbReference>
<dbReference type="Pfam" id="PF01168">
    <property type="entry name" value="Ala_racemase_N"/>
    <property type="match status" value="1"/>
</dbReference>
<reference evidence="10" key="1">
    <citation type="submission" date="2018-12" db="EMBL/GenBank/DDBJ databases">
        <title>Genome sequencing of Streptococcus sp. KCOM 2412 (= ChDC F135).</title>
        <authorList>
            <person name="Kook J.-K."/>
            <person name="Park S.-N."/>
            <person name="Lim Y.K."/>
        </authorList>
    </citation>
    <scope>NUCLEOTIDE SEQUENCE [LARGE SCALE GENOMIC DNA]</scope>
    <source>
        <strain evidence="10">KCOM 2412</strain>
    </source>
</reference>
<evidence type="ECO:0000313" key="10">
    <source>
        <dbReference type="Proteomes" id="UP000272924"/>
    </source>
</evidence>
<dbReference type="GO" id="GO:0030170">
    <property type="term" value="F:pyridoxal phosphate binding"/>
    <property type="evidence" value="ECO:0007669"/>
    <property type="project" value="UniProtKB-UniRule"/>
</dbReference>
<evidence type="ECO:0000256" key="2">
    <source>
        <dbReference type="ARBA" id="ARBA00001933"/>
    </source>
</evidence>
<dbReference type="SMART" id="SM01005">
    <property type="entry name" value="Ala_racemase_C"/>
    <property type="match status" value="1"/>
</dbReference>
<evidence type="ECO:0000256" key="1">
    <source>
        <dbReference type="ARBA" id="ARBA00000316"/>
    </source>
</evidence>
<dbReference type="GO" id="GO:0030632">
    <property type="term" value="P:D-alanine biosynthetic process"/>
    <property type="evidence" value="ECO:0007669"/>
    <property type="project" value="UniProtKB-UniRule"/>
</dbReference>
<dbReference type="UniPathway" id="UPA00042">
    <property type="reaction ID" value="UER00497"/>
</dbReference>
<dbReference type="InterPro" id="IPR020622">
    <property type="entry name" value="Ala_racemase_pyridoxalP-BS"/>
</dbReference>
<evidence type="ECO:0000256" key="5">
    <source>
        <dbReference type="HAMAP-Rule" id="MF_01201"/>
    </source>
</evidence>
<evidence type="ECO:0000256" key="4">
    <source>
        <dbReference type="ARBA" id="ARBA00023235"/>
    </source>
</evidence>
<evidence type="ECO:0000313" key="9">
    <source>
        <dbReference type="EMBL" id="AZQ42684.1"/>
    </source>
</evidence>
<feature type="domain" description="Alanine racemase C-terminal" evidence="8">
    <location>
        <begin position="243"/>
        <end position="368"/>
    </location>
</feature>
<dbReference type="EMBL" id="CP034543">
    <property type="protein sequence ID" value="AZQ42684.1"/>
    <property type="molecule type" value="Genomic_DNA"/>
</dbReference>
<comment type="cofactor">
    <cofactor evidence="2 5 6">
        <name>pyridoxal 5'-phosphate</name>
        <dbReference type="ChEBI" id="CHEBI:597326"/>
    </cofactor>
</comment>
<feature type="active site" description="Proton acceptor; specific for L-alanine" evidence="5">
    <location>
        <position position="264"/>
    </location>
</feature>
<keyword evidence="10" id="KW-1185">Reference proteome</keyword>
<feature type="binding site" evidence="5 7">
    <location>
        <position position="311"/>
    </location>
    <ligand>
        <name>substrate</name>
    </ligand>
</feature>
<name>A0A3Q9F439_9STRE</name>
<dbReference type="SUPFAM" id="SSF51419">
    <property type="entry name" value="PLP-binding barrel"/>
    <property type="match status" value="1"/>
</dbReference>
<dbReference type="PANTHER" id="PTHR30511">
    <property type="entry name" value="ALANINE RACEMASE"/>
    <property type="match status" value="1"/>
</dbReference>
<gene>
    <name evidence="9" type="ORF">EHW89_07210</name>
</gene>
<dbReference type="GO" id="GO:0005829">
    <property type="term" value="C:cytosol"/>
    <property type="evidence" value="ECO:0007669"/>
    <property type="project" value="TreeGrafter"/>
</dbReference>
<dbReference type="PANTHER" id="PTHR30511:SF0">
    <property type="entry name" value="ALANINE RACEMASE, CATABOLIC-RELATED"/>
    <property type="match status" value="1"/>
</dbReference>
<organism evidence="9 10">
    <name type="scientific">Streptococcus periodonticum</name>
    <dbReference type="NCBI Taxonomy" id="2490633"/>
    <lineage>
        <taxon>Bacteria</taxon>
        <taxon>Bacillati</taxon>
        <taxon>Bacillota</taxon>
        <taxon>Bacilli</taxon>
        <taxon>Lactobacillales</taxon>
        <taxon>Streptococcaceae</taxon>
        <taxon>Streptococcus</taxon>
    </lineage>
</organism>
<comment type="function">
    <text evidence="5">Catalyzes the interconversion of L-alanine and D-alanine. May also act on other amino acids.</text>
</comment>
<dbReference type="InterPro" id="IPR000821">
    <property type="entry name" value="Ala_racemase"/>
</dbReference>
<dbReference type="SUPFAM" id="SSF50621">
    <property type="entry name" value="Alanine racemase C-terminal domain-like"/>
    <property type="match status" value="1"/>
</dbReference>
<dbReference type="InterPro" id="IPR029066">
    <property type="entry name" value="PLP-binding_barrel"/>
</dbReference>
<dbReference type="GO" id="GO:0009252">
    <property type="term" value="P:peptidoglycan biosynthetic process"/>
    <property type="evidence" value="ECO:0007669"/>
    <property type="project" value="TreeGrafter"/>
</dbReference>
<evidence type="ECO:0000256" key="3">
    <source>
        <dbReference type="ARBA" id="ARBA00022898"/>
    </source>
</evidence>
<keyword evidence="4 5" id="KW-0413">Isomerase</keyword>
<accession>A0A3Q9F439</accession>
<comment type="similarity">
    <text evidence="5">Belongs to the alanine racemase family.</text>
</comment>
<dbReference type="KEGG" id="spei:EHW89_07210"/>
<protein>
    <recommendedName>
        <fullName evidence="5">Alanine racemase</fullName>
        <ecNumber evidence="5">5.1.1.1</ecNumber>
    </recommendedName>
</protein>
<evidence type="ECO:0000256" key="6">
    <source>
        <dbReference type="PIRSR" id="PIRSR600821-50"/>
    </source>
</evidence>
<feature type="modified residue" description="N6-(pyridoxal phosphate)lysine" evidence="5 6">
    <location>
        <position position="41"/>
    </location>
</feature>
<dbReference type="Gene3D" id="3.20.20.10">
    <property type="entry name" value="Alanine racemase"/>
    <property type="match status" value="1"/>
</dbReference>
<comment type="pathway">
    <text evidence="5">Amino-acid biosynthesis; D-alanine biosynthesis; D-alanine from L-alanine: step 1/1.</text>
</comment>
<feature type="binding site" evidence="5 7">
    <location>
        <position position="137"/>
    </location>
    <ligand>
        <name>substrate</name>
    </ligand>
</feature>
<dbReference type="CDD" id="cd00430">
    <property type="entry name" value="PLPDE_III_AR"/>
    <property type="match status" value="1"/>
</dbReference>
<keyword evidence="3 5" id="KW-0663">Pyridoxal phosphate</keyword>
<dbReference type="Gene3D" id="2.40.37.10">
    <property type="entry name" value="Lyase, Ornithine Decarboxylase, Chain A, domain 1"/>
    <property type="match status" value="1"/>
</dbReference>
<dbReference type="FunFam" id="2.40.37.10:FF:000006">
    <property type="entry name" value="Alanine racemase"/>
    <property type="match status" value="1"/>
</dbReference>
<dbReference type="InterPro" id="IPR011079">
    <property type="entry name" value="Ala_racemase_C"/>
</dbReference>
<dbReference type="Proteomes" id="UP000272924">
    <property type="component" value="Chromosome"/>
</dbReference>
<proteinExistence type="inferred from homology"/>
<dbReference type="FunFam" id="3.20.20.10:FF:000002">
    <property type="entry name" value="Alanine racemase"/>
    <property type="match status" value="1"/>
</dbReference>
<dbReference type="PROSITE" id="PS00395">
    <property type="entry name" value="ALANINE_RACEMASE"/>
    <property type="match status" value="1"/>
</dbReference>
<dbReference type="InterPro" id="IPR001608">
    <property type="entry name" value="Ala_racemase_N"/>
</dbReference>
<sequence>MMKTSHHRPTRAVVDLAAIRFNIKQIAAHIPNNVEKWAVVKADAYGHGAVAVTQSIEPIVDGFCVSNIDEAVELRDAGITKKILVLGVSDVHAISLAIERKVTCTVASLEWIDLLLQSNIDVAGLAVHIKIDSGMGRIGFRDSQDAQEAIHRLEKAGAQVEGIFTHFATADEADTHKFEAQLARFKEILGQLETVPPIVHASNSATTLWHADTVMNAVRLGDIIYGLNPSGRTLQLPYEMKPALSLVSELVHVKQLEAGADVGYGATYTSENSQYIGTVPLGYADGWTRDMQGFDVLIDGQSCPIVGRVSMDQITVRLPKACPIGTPVVFIGESGKESISATDVAEKRGTINYEVLCLISDRVPRVYKN</sequence>
<evidence type="ECO:0000259" key="8">
    <source>
        <dbReference type="SMART" id="SM01005"/>
    </source>
</evidence>
<dbReference type="EC" id="5.1.1.1" evidence="5"/>
<dbReference type="NCBIfam" id="TIGR00492">
    <property type="entry name" value="alr"/>
    <property type="match status" value="1"/>
</dbReference>